<evidence type="ECO:0000259" key="2">
    <source>
        <dbReference type="Pfam" id="PF00535"/>
    </source>
</evidence>
<evidence type="ECO:0000313" key="4">
    <source>
        <dbReference type="Proteomes" id="UP000252355"/>
    </source>
</evidence>
<feature type="region of interest" description="Disordered" evidence="1">
    <location>
        <begin position="255"/>
        <end position="287"/>
    </location>
</feature>
<name>A0A367ZIA3_9BACT</name>
<dbReference type="CDD" id="cd02511">
    <property type="entry name" value="Beta4Glucosyltransferase"/>
    <property type="match status" value="1"/>
</dbReference>
<dbReference type="InterPro" id="IPR001173">
    <property type="entry name" value="Glyco_trans_2-like"/>
</dbReference>
<feature type="domain" description="Glycosyltransferase 2-like" evidence="2">
    <location>
        <begin position="9"/>
        <end position="134"/>
    </location>
</feature>
<gene>
    <name evidence="3" type="ORF">OZSIB_2593</name>
</gene>
<comment type="caution">
    <text evidence="3">The sequence shown here is derived from an EMBL/GenBank/DDBJ whole genome shotgun (WGS) entry which is preliminary data.</text>
</comment>
<dbReference type="Proteomes" id="UP000252355">
    <property type="component" value="Unassembled WGS sequence"/>
</dbReference>
<dbReference type="AlphaFoldDB" id="A0A367ZIA3"/>
<dbReference type="PANTHER" id="PTHR43630:SF2">
    <property type="entry name" value="GLYCOSYLTRANSFERASE"/>
    <property type="match status" value="1"/>
</dbReference>
<protein>
    <submittedName>
        <fullName evidence="3">Lipopolysaccharide core biosynthesis glycosyl transferase kdtX</fullName>
    </submittedName>
</protein>
<evidence type="ECO:0000256" key="1">
    <source>
        <dbReference type="SAM" id="MobiDB-lite"/>
    </source>
</evidence>
<organism evidence="3 4">
    <name type="scientific">Candidatus Ozemobacter sibiricus</name>
    <dbReference type="NCBI Taxonomy" id="2268124"/>
    <lineage>
        <taxon>Bacteria</taxon>
        <taxon>Candidatus Ozemobacteria</taxon>
        <taxon>Candidatus Ozemobacterales</taxon>
        <taxon>Candidatus Ozemobacteraceae</taxon>
        <taxon>Candidatus Ozemobacter</taxon>
    </lineage>
</organism>
<reference evidence="3 4" key="1">
    <citation type="submission" date="2018-05" db="EMBL/GenBank/DDBJ databases">
        <title>A metagenomic window into the 2 km-deep terrestrial subsurface aquifer revealed taxonomically and functionally diverse microbial community comprising novel uncultured bacterial lineages.</title>
        <authorList>
            <person name="Kadnikov V.V."/>
            <person name="Mardanov A.V."/>
            <person name="Beletsky A.V."/>
            <person name="Banks D."/>
            <person name="Pimenov N.V."/>
            <person name="Frank Y.A."/>
            <person name="Karnachuk O.V."/>
            <person name="Ravin N.V."/>
        </authorList>
    </citation>
    <scope>NUCLEOTIDE SEQUENCE [LARGE SCALE GENOMIC DNA]</scope>
    <source>
        <strain evidence="3">BY5</strain>
    </source>
</reference>
<accession>A0A367ZIA3</accession>
<keyword evidence="3" id="KW-0808">Transferase</keyword>
<dbReference type="Pfam" id="PF00535">
    <property type="entry name" value="Glycos_transf_2"/>
    <property type="match status" value="1"/>
</dbReference>
<dbReference type="EMBL" id="QOQW01000032">
    <property type="protein sequence ID" value="RCK77824.1"/>
    <property type="molecule type" value="Genomic_DNA"/>
</dbReference>
<dbReference type="InterPro" id="IPR029044">
    <property type="entry name" value="Nucleotide-diphossugar_trans"/>
</dbReference>
<dbReference type="PANTHER" id="PTHR43630">
    <property type="entry name" value="POLY-BETA-1,6-N-ACETYL-D-GLUCOSAMINE SYNTHASE"/>
    <property type="match status" value="1"/>
</dbReference>
<sequence length="287" mass="32382">MTTIGFSLIAHNEEAHIATALQSIQWADQIVVVDCESTDRTAAIASAFPKVRLFRQPNQANLNLNKSFGIAQLTTDWIFYLDPDERIPAPLAEEIRRVVSDTPHQAFRLPRRNFFFGRWLAHGGQYPDTQLRLFRRGKARFPNRHVHESLEVDGSIGRLTEPFDHHPYPRLDDYLRKMNFYTSFQADFWGKEGRRPTPLDALRFLALRPASRFFRRYVLKGGFRDGWPGYIAALGDAFQIAVSYAKFLERQAGAAPNRSAAPASPCRPDHPTTTAASPPTPGSGSAD</sequence>
<dbReference type="Gene3D" id="3.90.550.10">
    <property type="entry name" value="Spore Coat Polysaccharide Biosynthesis Protein SpsA, Chain A"/>
    <property type="match status" value="1"/>
</dbReference>
<dbReference type="GO" id="GO:0016740">
    <property type="term" value="F:transferase activity"/>
    <property type="evidence" value="ECO:0007669"/>
    <property type="project" value="UniProtKB-KW"/>
</dbReference>
<proteinExistence type="predicted"/>
<evidence type="ECO:0000313" key="3">
    <source>
        <dbReference type="EMBL" id="RCK77824.1"/>
    </source>
</evidence>
<dbReference type="SUPFAM" id="SSF53448">
    <property type="entry name" value="Nucleotide-diphospho-sugar transferases"/>
    <property type="match status" value="1"/>
</dbReference>